<comment type="caution">
    <text evidence="2">The sequence shown here is derived from an EMBL/GenBank/DDBJ whole genome shotgun (WGS) entry which is preliminary data.</text>
</comment>
<name>X0XF40_9ZZZZ</name>
<evidence type="ECO:0000256" key="1">
    <source>
        <dbReference type="SAM" id="MobiDB-lite"/>
    </source>
</evidence>
<gene>
    <name evidence="2" type="ORF">S01H1_62630</name>
</gene>
<protein>
    <submittedName>
        <fullName evidence="2">Uncharacterized protein</fullName>
    </submittedName>
</protein>
<accession>X0XF40</accession>
<feature type="region of interest" description="Disordered" evidence="1">
    <location>
        <begin position="40"/>
        <end position="79"/>
    </location>
</feature>
<sequence>MPSDTHHARAAGPDNERGSPMWGTVAAPTWRRRLHFDAFHLRRSADNPQSRDTPGRGREQARPRVGKPENRLTDPPRIE</sequence>
<proteinExistence type="predicted"/>
<dbReference type="AlphaFoldDB" id="X0XF40"/>
<dbReference type="EMBL" id="BARS01041152">
    <property type="protein sequence ID" value="GAG41735.1"/>
    <property type="molecule type" value="Genomic_DNA"/>
</dbReference>
<organism evidence="2">
    <name type="scientific">marine sediment metagenome</name>
    <dbReference type="NCBI Taxonomy" id="412755"/>
    <lineage>
        <taxon>unclassified sequences</taxon>
        <taxon>metagenomes</taxon>
        <taxon>ecological metagenomes</taxon>
    </lineage>
</organism>
<reference evidence="2" key="1">
    <citation type="journal article" date="2014" name="Front. Microbiol.">
        <title>High frequency of phylogenetically diverse reductive dehalogenase-homologous genes in deep subseafloor sedimentary metagenomes.</title>
        <authorList>
            <person name="Kawai M."/>
            <person name="Futagami T."/>
            <person name="Toyoda A."/>
            <person name="Takaki Y."/>
            <person name="Nishi S."/>
            <person name="Hori S."/>
            <person name="Arai W."/>
            <person name="Tsubouchi T."/>
            <person name="Morono Y."/>
            <person name="Uchiyama I."/>
            <person name="Ito T."/>
            <person name="Fujiyama A."/>
            <person name="Inagaki F."/>
            <person name="Takami H."/>
        </authorList>
    </citation>
    <scope>NUCLEOTIDE SEQUENCE</scope>
    <source>
        <strain evidence="2">Expedition CK06-06</strain>
    </source>
</reference>
<feature type="region of interest" description="Disordered" evidence="1">
    <location>
        <begin position="1"/>
        <end position="24"/>
    </location>
</feature>
<evidence type="ECO:0000313" key="2">
    <source>
        <dbReference type="EMBL" id="GAG41735.1"/>
    </source>
</evidence>
<feature type="compositionally biased region" description="Basic and acidic residues" evidence="1">
    <location>
        <begin position="53"/>
        <end position="79"/>
    </location>
</feature>